<feature type="non-terminal residue" evidence="2">
    <location>
        <position position="101"/>
    </location>
</feature>
<dbReference type="Gramene" id="A06p35370.2_BraZ1">
    <property type="protein sequence ID" value="A06p35370.2_BraZ1.CDS"/>
    <property type="gene ID" value="A06g35370.2_BraZ1"/>
</dbReference>
<organism evidence="2">
    <name type="scientific">Brassica campestris</name>
    <name type="common">Field mustard</name>
    <dbReference type="NCBI Taxonomy" id="3711"/>
    <lineage>
        <taxon>Eukaryota</taxon>
        <taxon>Viridiplantae</taxon>
        <taxon>Streptophyta</taxon>
        <taxon>Embryophyta</taxon>
        <taxon>Tracheophyta</taxon>
        <taxon>Spermatophyta</taxon>
        <taxon>Magnoliopsida</taxon>
        <taxon>eudicotyledons</taxon>
        <taxon>Gunneridae</taxon>
        <taxon>Pentapetalae</taxon>
        <taxon>rosids</taxon>
        <taxon>malvids</taxon>
        <taxon>Brassicales</taxon>
        <taxon>Brassicaceae</taxon>
        <taxon>Brassiceae</taxon>
        <taxon>Brassica</taxon>
    </lineage>
</organism>
<dbReference type="EMBL" id="LS974622">
    <property type="protein sequence ID" value="CAG7871297.1"/>
    <property type="molecule type" value="Genomic_DNA"/>
</dbReference>
<dbReference type="EMBL" id="LR031569">
    <property type="protein sequence ID" value="VDC67256.1"/>
    <property type="molecule type" value="Genomic_DNA"/>
</dbReference>
<gene>
    <name evidence="2" type="ORF">BRAA06T25796Z</name>
    <name evidence="1" type="ORF">BRAPAZ1V2_A06P35370.2</name>
</gene>
<dbReference type="Proteomes" id="UP000694005">
    <property type="component" value="Chromosome A06"/>
</dbReference>
<sequence>RDVAWILVGDFNELINNEEKSGGAVRAESSFWDFRHMVSSCRFFFDRRMLGKDGIEEVVRRGWAGGGSDVGVDLMERISNCRKELARWKKTSGANSQDRIA</sequence>
<proteinExistence type="predicted"/>
<feature type="non-terminal residue" evidence="2">
    <location>
        <position position="1"/>
    </location>
</feature>
<accession>A0A3P5YHX7</accession>
<reference evidence="2" key="1">
    <citation type="submission" date="2018-11" db="EMBL/GenBank/DDBJ databases">
        <authorList>
            <consortium name="Genoscope - CEA"/>
            <person name="William W."/>
        </authorList>
    </citation>
    <scope>NUCLEOTIDE SEQUENCE</scope>
</reference>
<evidence type="ECO:0000313" key="2">
    <source>
        <dbReference type="EMBL" id="VDC67256.1"/>
    </source>
</evidence>
<name>A0A3P5YHX7_BRACM</name>
<protein>
    <submittedName>
        <fullName evidence="1">Uncharacterized protein</fullName>
    </submittedName>
</protein>
<dbReference type="AlphaFoldDB" id="A0A3P5YHX7"/>
<evidence type="ECO:0000313" key="1">
    <source>
        <dbReference type="EMBL" id="CAG7871297.1"/>
    </source>
</evidence>